<organism evidence="1">
    <name type="scientific">Medicago truncatula</name>
    <name type="common">Barrel medic</name>
    <name type="synonym">Medicago tribuloides</name>
    <dbReference type="NCBI Taxonomy" id="3880"/>
    <lineage>
        <taxon>Eukaryota</taxon>
        <taxon>Viridiplantae</taxon>
        <taxon>Streptophyta</taxon>
        <taxon>Embryophyta</taxon>
        <taxon>Tracheophyta</taxon>
        <taxon>Spermatophyta</taxon>
        <taxon>Magnoliopsida</taxon>
        <taxon>eudicotyledons</taxon>
        <taxon>Gunneridae</taxon>
        <taxon>Pentapetalae</taxon>
        <taxon>rosids</taxon>
        <taxon>fabids</taxon>
        <taxon>Fabales</taxon>
        <taxon>Fabaceae</taxon>
        <taxon>Papilionoideae</taxon>
        <taxon>50 kb inversion clade</taxon>
        <taxon>NPAAA clade</taxon>
        <taxon>Hologalegina</taxon>
        <taxon>IRL clade</taxon>
        <taxon>Trifolieae</taxon>
        <taxon>Medicago</taxon>
    </lineage>
</organism>
<evidence type="ECO:0000313" key="1">
    <source>
        <dbReference type="EMBL" id="ACJ83468.1"/>
    </source>
</evidence>
<proteinExistence type="evidence at transcript level"/>
<protein>
    <submittedName>
        <fullName evidence="1">Uncharacterized protein</fullName>
    </submittedName>
</protein>
<accession>B7FFP3</accession>
<sequence>MTKFPYFKTPLIFVSVAQVPSQYQHLEMEFQSWCYFFQEEALLSLSYQIILSSNLQGHHQRMSSQALQTSLQDHHLSTDPELQLGTPLSSLSLPFFQKRKGRHLY</sequence>
<dbReference type="EMBL" id="BT050799">
    <property type="protein sequence ID" value="ACJ83468.1"/>
    <property type="molecule type" value="mRNA"/>
</dbReference>
<dbReference type="AlphaFoldDB" id="B7FFP3"/>
<name>B7FFP3_MEDTR</name>
<reference evidence="1" key="1">
    <citation type="submission" date="2008-12" db="EMBL/GenBank/DDBJ databases">
        <title>Medicago truncatula full length cdna cloning project.</title>
        <authorList>
            <person name="Moskal W."/>
            <person name="Chan A."/>
            <person name="Cheung F."/>
            <person name="Xiao Y."/>
            <person name="Town C.D."/>
        </authorList>
    </citation>
    <scope>NUCLEOTIDE SEQUENCE</scope>
</reference>